<sequence>MAVDENVEQFASVGRAVSEDPRKNRTDVTDSSMLDRDVSVAVNERSTVATSRACGMAPSPENDSAPKAPDKPRHDKCAAPKEKNKDDKVSVRPAGPPFREKIDILAEFPPLVAAPSRRFRPPSARRPPTAPPASRPRPRGPHADPRPHRPLARLLTGDVAILGTLSDLNDGELKGLLDEALNYKNPKDREGKSKLFNHLLNEAEEDERNARAARAGGSELVRYCNPSAKRNSRHRKKPSSISENMMHGGSLDNLAKEELFETSKHRTKKSVSARQREGGKHYHRFSRVKTLIVETTLTEGSLPCNVNASTVTNHEYQFLEEARKKKEMNEKKNDDVVEEQRLLEHDSLDQNYQEKSNEIQQCQYKFTTRASLQVNVSEFGDIDRNRTVEKKGLQPRVPVFHVFMSRGGPDSKQIEKRNCRYRDSDSDCGCFYEGPFDYDSDWDCYDEIDSPIQIPSLEAPIDRKNCPSNKAPSQYVGTDCAGTIRITDSKKVDENGNALHQNSLKTKKKKTQTDKNVVVCNAENVKGHRSDIINDMRKLMEFIGDDQTEKNRPIKSKQLNRHPSDDTSKSKKRAHSSKSKDNRSKLKKSNSLGEISTTNLDDFEFNKDKVMMRNNKNMTDKPRERRSWGTMEPLPLQNLYSNASAENLETAEFRVVTKKKKSKKRRNSISGRTKSSSNQTGKNSARGPSPDLRRKSACSVPHSEKSNDSSDVDSVHSLPIDTQRLDLATQCLNMPVSYADMAKTNDKPKDKKSPNDKVPKEQQASEIAKCPVSNQIACDHNKTNSPDASPSVVKNTPPDVHNIKNFPAITKQVAAVVQVNVVVDKTKNSNKICRNTNANNKNVKNNVNKTAVCVVDHHNNIHNDYAKQRKCILIIDKSLSALINDSTLVFRRDVSRDVDCYRSQIPGAQEESDVSYSCSLPPDIPDVQTIEKMQLIGQGHPSNCYDTGPLKNGNDCSADCDISERTSVEVRPPVVILSGFGNSKEVPGLVFGFDINEQLLSEDDKSFRCEEFISRYVAPEVYTTTSHNHDKIVSFIGAAWEEAVVNVSNGKVQYYSDVL</sequence>
<feature type="compositionally biased region" description="Polar residues" evidence="1">
    <location>
        <begin position="668"/>
        <end position="683"/>
    </location>
</feature>
<feature type="region of interest" description="Disordered" evidence="1">
    <location>
        <begin position="741"/>
        <end position="772"/>
    </location>
</feature>
<feature type="region of interest" description="Disordered" evidence="1">
    <location>
        <begin position="1"/>
        <end position="150"/>
    </location>
</feature>
<protein>
    <submittedName>
        <fullName evidence="2">Uncharacterized protein</fullName>
    </submittedName>
</protein>
<evidence type="ECO:0000313" key="2">
    <source>
        <dbReference type="EMBL" id="KAH0809354.1"/>
    </source>
</evidence>
<feature type="region of interest" description="Disordered" evidence="1">
    <location>
        <begin position="656"/>
        <end position="715"/>
    </location>
</feature>
<feature type="compositionally biased region" description="Pro residues" evidence="1">
    <location>
        <begin position="124"/>
        <end position="135"/>
    </location>
</feature>
<feature type="region of interest" description="Disordered" evidence="1">
    <location>
        <begin position="493"/>
        <end position="513"/>
    </location>
</feature>
<feature type="compositionally biased region" description="Basic and acidic residues" evidence="1">
    <location>
        <begin position="17"/>
        <end position="38"/>
    </location>
</feature>
<dbReference type="AlphaFoldDB" id="A0A8J6H6W8"/>
<accession>A0A8J6H6W8</accession>
<gene>
    <name evidence="2" type="ORF">GEV33_013440</name>
</gene>
<proteinExistence type="predicted"/>
<name>A0A8J6H6W8_TENMO</name>
<feature type="compositionally biased region" description="Basic and acidic residues" evidence="1">
    <location>
        <begin position="618"/>
        <end position="627"/>
    </location>
</feature>
<keyword evidence="3" id="KW-1185">Reference proteome</keyword>
<reference evidence="2" key="1">
    <citation type="journal article" date="2020" name="J Insects Food Feed">
        <title>The yellow mealworm (Tenebrio molitor) genome: a resource for the emerging insects as food and feed industry.</title>
        <authorList>
            <person name="Eriksson T."/>
            <person name="Andere A."/>
            <person name="Kelstrup H."/>
            <person name="Emery V."/>
            <person name="Picard C."/>
        </authorList>
    </citation>
    <scope>NUCLEOTIDE SEQUENCE</scope>
    <source>
        <strain evidence="2">Stoneville</strain>
        <tissue evidence="2">Whole head</tissue>
    </source>
</reference>
<reference evidence="2" key="2">
    <citation type="submission" date="2021-08" db="EMBL/GenBank/DDBJ databases">
        <authorList>
            <person name="Eriksson T."/>
        </authorList>
    </citation>
    <scope>NUCLEOTIDE SEQUENCE</scope>
    <source>
        <strain evidence="2">Stoneville</strain>
        <tissue evidence="2">Whole head</tissue>
    </source>
</reference>
<dbReference type="Proteomes" id="UP000719412">
    <property type="component" value="Unassembled WGS sequence"/>
</dbReference>
<evidence type="ECO:0000256" key="1">
    <source>
        <dbReference type="SAM" id="MobiDB-lite"/>
    </source>
</evidence>
<feature type="region of interest" description="Disordered" evidence="1">
    <location>
        <begin position="262"/>
        <end position="281"/>
    </location>
</feature>
<feature type="compositionally biased region" description="Basic and acidic residues" evidence="1">
    <location>
        <begin position="743"/>
        <end position="760"/>
    </location>
</feature>
<feature type="compositionally biased region" description="Basic and acidic residues" evidence="1">
    <location>
        <begin position="68"/>
        <end position="90"/>
    </location>
</feature>
<feature type="region of interest" description="Disordered" evidence="1">
    <location>
        <begin position="227"/>
        <end position="250"/>
    </location>
</feature>
<evidence type="ECO:0000313" key="3">
    <source>
        <dbReference type="Proteomes" id="UP000719412"/>
    </source>
</evidence>
<dbReference type="EMBL" id="JABDTM020028190">
    <property type="protein sequence ID" value="KAH0809354.1"/>
    <property type="molecule type" value="Genomic_DNA"/>
</dbReference>
<comment type="caution">
    <text evidence="2">The sequence shown here is derived from an EMBL/GenBank/DDBJ whole genome shotgun (WGS) entry which is preliminary data.</text>
</comment>
<feature type="region of interest" description="Disordered" evidence="1">
    <location>
        <begin position="545"/>
        <end position="593"/>
    </location>
</feature>
<feature type="region of interest" description="Disordered" evidence="1">
    <location>
        <begin position="613"/>
        <end position="632"/>
    </location>
</feature>
<feature type="compositionally biased region" description="Basic residues" evidence="1">
    <location>
        <begin position="656"/>
        <end position="667"/>
    </location>
</feature>
<organism evidence="2 3">
    <name type="scientific">Tenebrio molitor</name>
    <name type="common">Yellow mealworm beetle</name>
    <dbReference type="NCBI Taxonomy" id="7067"/>
    <lineage>
        <taxon>Eukaryota</taxon>
        <taxon>Metazoa</taxon>
        <taxon>Ecdysozoa</taxon>
        <taxon>Arthropoda</taxon>
        <taxon>Hexapoda</taxon>
        <taxon>Insecta</taxon>
        <taxon>Pterygota</taxon>
        <taxon>Neoptera</taxon>
        <taxon>Endopterygota</taxon>
        <taxon>Coleoptera</taxon>
        <taxon>Polyphaga</taxon>
        <taxon>Cucujiformia</taxon>
        <taxon>Tenebrionidae</taxon>
        <taxon>Tenebrio</taxon>
    </lineage>
</organism>